<proteinExistence type="predicted"/>
<evidence type="ECO:0000256" key="3">
    <source>
        <dbReference type="ARBA" id="ARBA00022989"/>
    </source>
</evidence>
<feature type="transmembrane region" description="Helical" evidence="5">
    <location>
        <begin position="149"/>
        <end position="168"/>
    </location>
</feature>
<comment type="caution">
    <text evidence="7">The sequence shown here is derived from an EMBL/GenBank/DDBJ whole genome shotgun (WGS) entry which is preliminary data.</text>
</comment>
<evidence type="ECO:0000259" key="6">
    <source>
        <dbReference type="Pfam" id="PF03151"/>
    </source>
</evidence>
<name>A0A8S1DWX1_9INSE</name>
<evidence type="ECO:0000313" key="8">
    <source>
        <dbReference type="Proteomes" id="UP000494165"/>
    </source>
</evidence>
<feature type="transmembrane region" description="Helical" evidence="5">
    <location>
        <begin position="206"/>
        <end position="225"/>
    </location>
</feature>
<feature type="transmembrane region" description="Helical" evidence="5">
    <location>
        <begin position="271"/>
        <end position="290"/>
    </location>
</feature>
<evidence type="ECO:0000256" key="2">
    <source>
        <dbReference type="ARBA" id="ARBA00022692"/>
    </source>
</evidence>
<feature type="transmembrane region" description="Helical" evidence="5">
    <location>
        <begin position="245"/>
        <end position="264"/>
    </location>
</feature>
<feature type="transmembrane region" description="Helical" evidence="5">
    <location>
        <begin position="296"/>
        <end position="319"/>
    </location>
</feature>
<feature type="transmembrane region" description="Helical" evidence="5">
    <location>
        <begin position="98"/>
        <end position="115"/>
    </location>
</feature>
<keyword evidence="2 5" id="KW-0812">Transmembrane</keyword>
<dbReference type="InterPro" id="IPR004853">
    <property type="entry name" value="Sugar_P_trans_dom"/>
</dbReference>
<dbReference type="Proteomes" id="UP000494165">
    <property type="component" value="Unassembled WGS sequence"/>
</dbReference>
<dbReference type="OrthoDB" id="417037at2759"/>
<evidence type="ECO:0000256" key="1">
    <source>
        <dbReference type="ARBA" id="ARBA00004141"/>
    </source>
</evidence>
<protein>
    <recommendedName>
        <fullName evidence="6">Sugar phosphate transporter domain-containing protein</fullName>
    </recommendedName>
</protein>
<dbReference type="EMBL" id="CADEPI010000419">
    <property type="protein sequence ID" value="CAB3385552.1"/>
    <property type="molecule type" value="Genomic_DNA"/>
</dbReference>
<organism evidence="7 8">
    <name type="scientific">Cloeon dipterum</name>
    <dbReference type="NCBI Taxonomy" id="197152"/>
    <lineage>
        <taxon>Eukaryota</taxon>
        <taxon>Metazoa</taxon>
        <taxon>Ecdysozoa</taxon>
        <taxon>Arthropoda</taxon>
        <taxon>Hexapoda</taxon>
        <taxon>Insecta</taxon>
        <taxon>Pterygota</taxon>
        <taxon>Palaeoptera</taxon>
        <taxon>Ephemeroptera</taxon>
        <taxon>Pisciforma</taxon>
        <taxon>Baetidae</taxon>
        <taxon>Cloeon</taxon>
    </lineage>
</organism>
<reference evidence="7 8" key="1">
    <citation type="submission" date="2020-04" db="EMBL/GenBank/DDBJ databases">
        <authorList>
            <person name="Alioto T."/>
            <person name="Alioto T."/>
            <person name="Gomez Garrido J."/>
        </authorList>
    </citation>
    <scope>NUCLEOTIDE SEQUENCE [LARGE SCALE GENOMIC DNA]</scope>
</reference>
<dbReference type="InterPro" id="IPR050186">
    <property type="entry name" value="TPT_transporter"/>
</dbReference>
<accession>A0A8S1DWX1</accession>
<evidence type="ECO:0000256" key="4">
    <source>
        <dbReference type="ARBA" id="ARBA00023136"/>
    </source>
</evidence>
<dbReference type="Pfam" id="PF03151">
    <property type="entry name" value="TPT"/>
    <property type="match status" value="1"/>
</dbReference>
<feature type="domain" description="Sugar phosphate transporter" evidence="6">
    <location>
        <begin position="40"/>
        <end position="316"/>
    </location>
</feature>
<keyword evidence="8" id="KW-1185">Reference proteome</keyword>
<evidence type="ECO:0000313" key="7">
    <source>
        <dbReference type="EMBL" id="CAB3385552.1"/>
    </source>
</evidence>
<feature type="transmembrane region" description="Helical" evidence="5">
    <location>
        <begin position="174"/>
        <end position="194"/>
    </location>
</feature>
<evidence type="ECO:0000256" key="5">
    <source>
        <dbReference type="SAM" id="Phobius"/>
    </source>
</evidence>
<sequence length="336" mass="37130">MTGSEADSAPLMGSSERTKHSNANSLNQWKKIISAVLYGVASFMITVVNKTVLTTYKFPSVQFLGMGQMIATVVVLFVGKRLRIIQFPDFARDTFKKIWPLPLIYIGNMIFGLAGTQKLSLPMFTVLRRFSILMTMIAELYILNIKPSLAIQVSVYTMIAGAIVAASNDLAFNMQGYFFVLVNDFFTATNGVIMKKKLDSKELGKYGLLYYNALFMLVPTFLLSYGTGELQAALAYDNWGDSLFLVQFLLSCVMGFILSYTVILCTQHNSALTTTIIGCLKNISITYLGMIIGGDYIFSFVNFMGLNVSVIGSFLYAYVTFKPSPPTQSLQGVSVV</sequence>
<dbReference type="PANTHER" id="PTHR11132">
    <property type="entry name" value="SOLUTE CARRIER FAMILY 35"/>
    <property type="match status" value="1"/>
</dbReference>
<dbReference type="AlphaFoldDB" id="A0A8S1DWX1"/>
<keyword evidence="3 5" id="KW-1133">Transmembrane helix</keyword>
<keyword evidence="4 5" id="KW-0472">Membrane</keyword>
<comment type="subcellular location">
    <subcellularLocation>
        <location evidence="1">Membrane</location>
        <topology evidence="1">Multi-pass membrane protein</topology>
    </subcellularLocation>
</comment>
<dbReference type="GO" id="GO:0016020">
    <property type="term" value="C:membrane"/>
    <property type="evidence" value="ECO:0007669"/>
    <property type="project" value="UniProtKB-SubCell"/>
</dbReference>
<feature type="transmembrane region" description="Helical" evidence="5">
    <location>
        <begin position="32"/>
        <end position="48"/>
    </location>
</feature>
<feature type="transmembrane region" description="Helical" evidence="5">
    <location>
        <begin position="60"/>
        <end position="78"/>
    </location>
</feature>
<gene>
    <name evidence="7" type="ORF">CLODIP_2_CD12232</name>
</gene>